<evidence type="ECO:0000313" key="2">
    <source>
        <dbReference type="Proteomes" id="UP000054925"/>
    </source>
</evidence>
<sequence>MAQKRQVALKRGMAKRGRSNKVLYMPLDVATANRLSLRSWTALERARAGHGDRTAASALAHATIVTDFLSMAGCGSIDRTAMLTARTGLAETMERGLQSDEWIFPQNLLTVLGTVLNEHHRQLREERMAAIVEATEKLEVHLKRGNSMLDLLRFFPRSDTEV</sequence>
<dbReference type="EMBL" id="FCOL02000100">
    <property type="protein sequence ID" value="SAL83578.1"/>
    <property type="molecule type" value="Genomic_DNA"/>
</dbReference>
<comment type="caution">
    <text evidence="1">The sequence shown here is derived from an EMBL/GenBank/DDBJ whole genome shotgun (WGS) entry which is preliminary data.</text>
</comment>
<reference evidence="1" key="1">
    <citation type="submission" date="2016-01" db="EMBL/GenBank/DDBJ databases">
        <authorList>
            <person name="Peeters C."/>
        </authorList>
    </citation>
    <scope>NUCLEOTIDE SEQUENCE [LARGE SCALE GENOMIC DNA]</scope>
    <source>
        <strain evidence="1">LMG 22937</strain>
    </source>
</reference>
<dbReference type="AlphaFoldDB" id="A0A158KR06"/>
<proteinExistence type="predicted"/>
<organism evidence="1 2">
    <name type="scientific">Caballeronia terrestris</name>
    <dbReference type="NCBI Taxonomy" id="1226301"/>
    <lineage>
        <taxon>Bacteria</taxon>
        <taxon>Pseudomonadati</taxon>
        <taxon>Pseudomonadota</taxon>
        <taxon>Betaproteobacteria</taxon>
        <taxon>Burkholderiales</taxon>
        <taxon>Burkholderiaceae</taxon>
        <taxon>Caballeronia</taxon>
    </lineage>
</organism>
<protein>
    <submittedName>
        <fullName evidence="1">Fis family transcriptional regulator</fullName>
    </submittedName>
</protein>
<evidence type="ECO:0000313" key="1">
    <source>
        <dbReference type="EMBL" id="SAL83578.1"/>
    </source>
</evidence>
<dbReference type="RefSeq" id="WP_087660087.1">
    <property type="nucleotide sequence ID" value="NZ_FCOL02000100.1"/>
</dbReference>
<dbReference type="OrthoDB" id="9012348at2"/>
<name>A0A158KR06_9BURK</name>
<dbReference type="Proteomes" id="UP000054925">
    <property type="component" value="Unassembled WGS sequence"/>
</dbReference>
<keyword evidence="2" id="KW-1185">Reference proteome</keyword>
<gene>
    <name evidence="1" type="ORF">AWB67_06445</name>
</gene>
<accession>A0A158KR06</accession>